<keyword evidence="6" id="KW-1185">Reference proteome</keyword>
<dbReference type="GO" id="GO:0004048">
    <property type="term" value="F:anthranilate phosphoribosyltransferase activity"/>
    <property type="evidence" value="ECO:0007669"/>
    <property type="project" value="InterPro"/>
</dbReference>
<dbReference type="InterPro" id="IPR000312">
    <property type="entry name" value="Glycosyl_Trfase_fam3"/>
</dbReference>
<dbReference type="Pfam" id="PF02885">
    <property type="entry name" value="Glycos_trans_3N"/>
    <property type="match status" value="1"/>
</dbReference>
<accession>A0A4Q1B4P5</accession>
<evidence type="ECO:0000256" key="1">
    <source>
        <dbReference type="ARBA" id="ARBA00022676"/>
    </source>
</evidence>
<dbReference type="SUPFAM" id="SSF47648">
    <property type="entry name" value="Nucleoside phosphorylase/phosphoribosyltransferase N-terminal domain"/>
    <property type="match status" value="1"/>
</dbReference>
<dbReference type="GO" id="GO:0005829">
    <property type="term" value="C:cytosol"/>
    <property type="evidence" value="ECO:0007669"/>
    <property type="project" value="TreeGrafter"/>
</dbReference>
<feature type="domain" description="Glycosyl transferase family 3 N-terminal" evidence="4">
    <location>
        <begin position="6"/>
        <end position="64"/>
    </location>
</feature>
<evidence type="ECO:0000313" key="5">
    <source>
        <dbReference type="EMBL" id="RXK13217.1"/>
    </source>
</evidence>
<dbReference type="InterPro" id="IPR035902">
    <property type="entry name" value="Nuc_phospho_transferase"/>
</dbReference>
<dbReference type="Proteomes" id="UP000289718">
    <property type="component" value="Unassembled WGS sequence"/>
</dbReference>
<dbReference type="InterPro" id="IPR017459">
    <property type="entry name" value="Glycosyl_Trfase_fam3_N_dom"/>
</dbReference>
<reference evidence="5 6" key="1">
    <citation type="submission" date="2017-09" db="EMBL/GenBank/DDBJ databases">
        <title>Genomics of the genus Arcobacter.</title>
        <authorList>
            <person name="Perez-Cataluna A."/>
            <person name="Figueras M.J."/>
            <person name="Salas-Masso N."/>
        </authorList>
    </citation>
    <scope>NUCLEOTIDE SEQUENCE [LARGE SCALE GENOMIC DNA]</scope>
    <source>
        <strain evidence="5 6">F156-34</strain>
    </source>
</reference>
<dbReference type="PANTHER" id="PTHR43285:SF2">
    <property type="entry name" value="ANTHRANILATE PHOSPHORIBOSYLTRANSFERASE"/>
    <property type="match status" value="1"/>
</dbReference>
<dbReference type="Gene3D" id="1.20.970.10">
    <property type="entry name" value="Transferase, Pyrimidine Nucleoside Phosphorylase, Chain C"/>
    <property type="match status" value="1"/>
</dbReference>
<dbReference type="EMBL" id="NXIE01000002">
    <property type="protein sequence ID" value="RXK13217.1"/>
    <property type="molecule type" value="Genomic_DNA"/>
</dbReference>
<comment type="caution">
    <text evidence="5">The sequence shown here is derived from an EMBL/GenBank/DDBJ whole genome shotgun (WGS) entry which is preliminary data.</text>
</comment>
<name>A0A4Q1B4P5_9BACT</name>
<dbReference type="Gene3D" id="3.40.1030.10">
    <property type="entry name" value="Nucleoside phosphorylase/phosphoribosyltransferase catalytic domain"/>
    <property type="match status" value="1"/>
</dbReference>
<evidence type="ECO:0000259" key="4">
    <source>
        <dbReference type="Pfam" id="PF02885"/>
    </source>
</evidence>
<keyword evidence="2 5" id="KW-0808">Transferase</keyword>
<evidence type="ECO:0000256" key="2">
    <source>
        <dbReference type="ARBA" id="ARBA00022679"/>
    </source>
</evidence>
<dbReference type="Pfam" id="PF00591">
    <property type="entry name" value="Glycos_transf_3"/>
    <property type="match status" value="1"/>
</dbReference>
<dbReference type="SUPFAM" id="SSF52418">
    <property type="entry name" value="Nucleoside phosphorylase/phosphoribosyltransferase catalytic domain"/>
    <property type="match status" value="1"/>
</dbReference>
<evidence type="ECO:0000313" key="6">
    <source>
        <dbReference type="Proteomes" id="UP000289718"/>
    </source>
</evidence>
<sequence length="320" mass="37243">MNFFKYIKAVGTGPKSNRNLTKEETIEAIQGILEQKCESEQAAAFLMLLRVKLESDEEIEACLESFEKYIRRENIPESIELGFSYDGKTKQPYLFPLYGKILKEFFEKNNHIKPLDIVISGDYLQPAKEGVTVKDIATNVDLEDNIHFYDRKNYFKELSDLTALRKKLYMRTIFNTTEKLLNPANSKYAITSAFHRPYVEKYTKLFSNKYKNFFVLKGNEGTPEVFSNFKYWIEENGKLEDKGVNLKNLGINYNKKFENLTLEQALDFVKNPDKETIKLAKLNVAILLYAAKRVDSINEAYNMLNEDKKGFLSFFKNLFS</sequence>
<evidence type="ECO:0000259" key="3">
    <source>
        <dbReference type="Pfam" id="PF00591"/>
    </source>
</evidence>
<dbReference type="RefSeq" id="WP_129061038.1">
    <property type="nucleotide sequence ID" value="NZ_NXIE01000002.1"/>
</dbReference>
<organism evidence="5 6">
    <name type="scientific">Halarcobacter mediterraneus</name>
    <dbReference type="NCBI Taxonomy" id="2023153"/>
    <lineage>
        <taxon>Bacteria</taxon>
        <taxon>Pseudomonadati</taxon>
        <taxon>Campylobacterota</taxon>
        <taxon>Epsilonproteobacteria</taxon>
        <taxon>Campylobacterales</taxon>
        <taxon>Arcobacteraceae</taxon>
        <taxon>Halarcobacter</taxon>
    </lineage>
</organism>
<dbReference type="GO" id="GO:0000162">
    <property type="term" value="P:L-tryptophan biosynthetic process"/>
    <property type="evidence" value="ECO:0007669"/>
    <property type="project" value="InterPro"/>
</dbReference>
<dbReference type="InterPro" id="IPR005940">
    <property type="entry name" value="Anthranilate_Pribosyl_Tfrase"/>
</dbReference>
<protein>
    <submittedName>
        <fullName evidence="5">Glycosyl transferase</fullName>
    </submittedName>
</protein>
<dbReference type="PANTHER" id="PTHR43285">
    <property type="entry name" value="ANTHRANILATE PHOSPHORIBOSYLTRANSFERASE"/>
    <property type="match status" value="1"/>
</dbReference>
<gene>
    <name evidence="5" type="ORF">CP965_05305</name>
</gene>
<keyword evidence="1" id="KW-0328">Glycosyltransferase</keyword>
<dbReference type="InterPro" id="IPR036320">
    <property type="entry name" value="Glycosyl_Trfase_fam3_N_dom_sf"/>
</dbReference>
<proteinExistence type="predicted"/>
<feature type="domain" description="Glycosyl transferase family 3" evidence="3">
    <location>
        <begin position="143"/>
        <end position="306"/>
    </location>
</feature>
<dbReference type="OrthoDB" id="9926at2"/>
<dbReference type="AlphaFoldDB" id="A0A4Q1B4P5"/>